<keyword evidence="2" id="KW-1185">Reference proteome</keyword>
<dbReference type="EMBL" id="VSRR010042787">
    <property type="protein sequence ID" value="MPC76179.1"/>
    <property type="molecule type" value="Genomic_DNA"/>
</dbReference>
<sequence>MESVQTTLHRWSPYRFGVPITWLL</sequence>
<dbReference type="Proteomes" id="UP000324222">
    <property type="component" value="Unassembled WGS sequence"/>
</dbReference>
<dbReference type="AlphaFoldDB" id="A0A5B7I2P2"/>
<accession>A0A5B7I2P2</accession>
<evidence type="ECO:0000313" key="2">
    <source>
        <dbReference type="Proteomes" id="UP000324222"/>
    </source>
</evidence>
<name>A0A5B7I2P2_PORTR</name>
<protein>
    <submittedName>
        <fullName evidence="1">Uncharacterized protein</fullName>
    </submittedName>
</protein>
<comment type="caution">
    <text evidence="1">The sequence shown here is derived from an EMBL/GenBank/DDBJ whole genome shotgun (WGS) entry which is preliminary data.</text>
</comment>
<gene>
    <name evidence="1" type="ORF">E2C01_070585</name>
</gene>
<proteinExistence type="predicted"/>
<organism evidence="1 2">
    <name type="scientific">Portunus trituberculatus</name>
    <name type="common">Swimming crab</name>
    <name type="synonym">Neptunus trituberculatus</name>
    <dbReference type="NCBI Taxonomy" id="210409"/>
    <lineage>
        <taxon>Eukaryota</taxon>
        <taxon>Metazoa</taxon>
        <taxon>Ecdysozoa</taxon>
        <taxon>Arthropoda</taxon>
        <taxon>Crustacea</taxon>
        <taxon>Multicrustacea</taxon>
        <taxon>Malacostraca</taxon>
        <taxon>Eumalacostraca</taxon>
        <taxon>Eucarida</taxon>
        <taxon>Decapoda</taxon>
        <taxon>Pleocyemata</taxon>
        <taxon>Brachyura</taxon>
        <taxon>Eubrachyura</taxon>
        <taxon>Portunoidea</taxon>
        <taxon>Portunidae</taxon>
        <taxon>Portuninae</taxon>
        <taxon>Portunus</taxon>
    </lineage>
</organism>
<evidence type="ECO:0000313" key="1">
    <source>
        <dbReference type="EMBL" id="MPC76179.1"/>
    </source>
</evidence>
<reference evidence="1 2" key="1">
    <citation type="submission" date="2019-05" db="EMBL/GenBank/DDBJ databases">
        <title>Another draft genome of Portunus trituberculatus and its Hox gene families provides insights of decapod evolution.</title>
        <authorList>
            <person name="Jeong J.-H."/>
            <person name="Song I."/>
            <person name="Kim S."/>
            <person name="Choi T."/>
            <person name="Kim D."/>
            <person name="Ryu S."/>
            <person name="Kim W."/>
        </authorList>
    </citation>
    <scope>NUCLEOTIDE SEQUENCE [LARGE SCALE GENOMIC DNA]</scope>
    <source>
        <tissue evidence="1">Muscle</tissue>
    </source>
</reference>